<accession>A0A9P6ND13</accession>
<feature type="compositionally biased region" description="Polar residues" evidence="1">
    <location>
        <begin position="12"/>
        <end position="22"/>
    </location>
</feature>
<feature type="region of interest" description="Disordered" evidence="1">
    <location>
        <begin position="1"/>
        <end position="25"/>
    </location>
</feature>
<dbReference type="EMBL" id="MU167363">
    <property type="protein sequence ID" value="KAG0142007.1"/>
    <property type="molecule type" value="Genomic_DNA"/>
</dbReference>
<evidence type="ECO:0000313" key="3">
    <source>
        <dbReference type="Proteomes" id="UP000886653"/>
    </source>
</evidence>
<feature type="compositionally biased region" description="Polar residues" evidence="1">
    <location>
        <begin position="506"/>
        <end position="519"/>
    </location>
</feature>
<dbReference type="GO" id="GO:0031011">
    <property type="term" value="C:Ino80 complex"/>
    <property type="evidence" value="ECO:0007669"/>
    <property type="project" value="InterPro"/>
</dbReference>
<feature type="compositionally biased region" description="Polar residues" evidence="1">
    <location>
        <begin position="546"/>
        <end position="556"/>
    </location>
</feature>
<proteinExistence type="predicted"/>
<organism evidence="2 3">
    <name type="scientific">Cronartium quercuum f. sp. fusiforme G11</name>
    <dbReference type="NCBI Taxonomy" id="708437"/>
    <lineage>
        <taxon>Eukaryota</taxon>
        <taxon>Fungi</taxon>
        <taxon>Dikarya</taxon>
        <taxon>Basidiomycota</taxon>
        <taxon>Pucciniomycotina</taxon>
        <taxon>Pucciniomycetes</taxon>
        <taxon>Pucciniales</taxon>
        <taxon>Coleosporiaceae</taxon>
        <taxon>Cronartium</taxon>
    </lineage>
</organism>
<reference evidence="2" key="1">
    <citation type="submission" date="2013-11" db="EMBL/GenBank/DDBJ databases">
        <title>Genome sequence of the fusiform rust pathogen reveals effectors for host alternation and coevolution with pine.</title>
        <authorList>
            <consortium name="DOE Joint Genome Institute"/>
            <person name="Smith K."/>
            <person name="Pendleton A."/>
            <person name="Kubisiak T."/>
            <person name="Anderson C."/>
            <person name="Salamov A."/>
            <person name="Aerts A."/>
            <person name="Riley R."/>
            <person name="Clum A."/>
            <person name="Lindquist E."/>
            <person name="Ence D."/>
            <person name="Campbell M."/>
            <person name="Kronenberg Z."/>
            <person name="Feau N."/>
            <person name="Dhillon B."/>
            <person name="Hamelin R."/>
            <person name="Burleigh J."/>
            <person name="Smith J."/>
            <person name="Yandell M."/>
            <person name="Nelson C."/>
            <person name="Grigoriev I."/>
            <person name="Davis J."/>
        </authorList>
    </citation>
    <scope>NUCLEOTIDE SEQUENCE</scope>
    <source>
        <strain evidence="2">G11</strain>
    </source>
</reference>
<protein>
    <recommendedName>
        <fullName evidence="4">Ino eighty subunit 1</fullName>
    </recommendedName>
</protein>
<dbReference type="Proteomes" id="UP000886653">
    <property type="component" value="Unassembled WGS sequence"/>
</dbReference>
<dbReference type="PANTHER" id="PTHR37287:SF1">
    <property type="entry name" value="INO EIGHTY SUBUNIT 1"/>
    <property type="match status" value="1"/>
</dbReference>
<sequence length="556" mass="62969">MPAPKKNRAQLPVNQTTPSTAKDTPGWALKKADGEMFTRADIQYDLMSDIFNDRTFQFTSPLDQRAVSFKELYVETLSKFSKAAKTTLRQLDENPTWATNFCIASFLINIGRINTTVAFYPELRAYMRTYHPIPCLQKDEYCKTNLQDAPRIKTMLKSCQLPYEANNEAGSLPEISNRSAHGFRPPTTVVNLIFELFNVEPYVSAKYFPDGFVLHDLFSPTTIPTKLRAYAFLWLMHHFLEDPSSATDFEVETKIQAFQLARLEDIQPSSMMSEMKENVDSEEELKWGKDMQLYRLEFLKKWRGEEGIGFVDDLPNSGVTALSEDTSLTKKQKIMVQNHAHAIEAEDQPQPLTGTRGQTLSTTRIDQRLAAGQDLPPSIKAKTVIKSRMTHVERLQSAIDAMAKYGDDEDLDAPEDLLTPIQLAWKRNQNDILHDRDVAYDSDDSTRWAVPDWKPKELKHRLVGFAFASKSTDGEEKDKVVRFIGPKKPATRQLSNLSGIGVDSTAVTPDANNLTQPASTPKPKLKRKRRTQPQSQVATPKADQVWPQTLQPLPTE</sequence>
<evidence type="ECO:0000313" key="2">
    <source>
        <dbReference type="EMBL" id="KAG0142007.1"/>
    </source>
</evidence>
<comment type="caution">
    <text evidence="2">The sequence shown here is derived from an EMBL/GenBank/DDBJ whole genome shotgun (WGS) entry which is preliminary data.</text>
</comment>
<dbReference type="AlphaFoldDB" id="A0A9P6ND13"/>
<evidence type="ECO:0000256" key="1">
    <source>
        <dbReference type="SAM" id="MobiDB-lite"/>
    </source>
</evidence>
<feature type="region of interest" description="Disordered" evidence="1">
    <location>
        <begin position="506"/>
        <end position="556"/>
    </location>
</feature>
<evidence type="ECO:0008006" key="4">
    <source>
        <dbReference type="Google" id="ProtNLM"/>
    </source>
</evidence>
<dbReference type="PANTHER" id="PTHR37287">
    <property type="entry name" value="INO EIGHTY SUBUNIT 1"/>
    <property type="match status" value="1"/>
</dbReference>
<dbReference type="InterPro" id="IPR038014">
    <property type="entry name" value="Ies1"/>
</dbReference>
<dbReference type="OrthoDB" id="5413003at2759"/>
<keyword evidence="3" id="KW-1185">Reference proteome</keyword>
<name>A0A9P6ND13_9BASI</name>
<gene>
    <name evidence="2" type="ORF">CROQUDRAFT_67725</name>
</gene>